<proteinExistence type="inferred from homology"/>
<keyword evidence="3" id="KW-0408">Iron</keyword>
<evidence type="ECO:0000256" key="1">
    <source>
        <dbReference type="ARBA" id="ARBA00022723"/>
    </source>
</evidence>
<accession>A0A1Y5SGV5</accession>
<dbReference type="InterPro" id="IPR029052">
    <property type="entry name" value="Metallo-depent_PP-like"/>
</dbReference>
<evidence type="ECO:0000313" key="6">
    <source>
        <dbReference type="EMBL" id="SLN39825.1"/>
    </source>
</evidence>
<dbReference type="GO" id="GO:0046872">
    <property type="term" value="F:metal ion binding"/>
    <property type="evidence" value="ECO:0007669"/>
    <property type="project" value="UniProtKB-KW"/>
</dbReference>
<dbReference type="InterPro" id="IPR050884">
    <property type="entry name" value="CNP_phosphodiesterase-III"/>
</dbReference>
<dbReference type="InParanoid" id="A0A1Y5SGV5"/>
<reference evidence="6 7" key="1">
    <citation type="submission" date="2017-03" db="EMBL/GenBank/DDBJ databases">
        <authorList>
            <person name="Afonso C.L."/>
            <person name="Miller P.J."/>
            <person name="Scott M.A."/>
            <person name="Spackman E."/>
            <person name="Goraichik I."/>
            <person name="Dimitrov K.M."/>
            <person name="Suarez D.L."/>
            <person name="Swayne D.E."/>
        </authorList>
    </citation>
    <scope>NUCLEOTIDE SEQUENCE [LARGE SCALE GENOMIC DNA]</scope>
    <source>
        <strain evidence="6 7">CECT 7691</strain>
    </source>
</reference>
<dbReference type="FunCoup" id="A0A1Y5SGV5">
    <property type="interactions" value="74"/>
</dbReference>
<dbReference type="Gene3D" id="3.60.21.40">
    <property type="entry name" value="GpdQ, catalytic alpha/beta sandwich domain"/>
    <property type="match status" value="1"/>
</dbReference>
<dbReference type="PANTHER" id="PTHR42988:SF2">
    <property type="entry name" value="CYCLIC NUCLEOTIDE PHOSPHODIESTERASE CBUA0032-RELATED"/>
    <property type="match status" value="1"/>
</dbReference>
<organism evidence="6 7">
    <name type="scientific">Oceanibacterium hippocampi</name>
    <dbReference type="NCBI Taxonomy" id="745714"/>
    <lineage>
        <taxon>Bacteria</taxon>
        <taxon>Pseudomonadati</taxon>
        <taxon>Pseudomonadota</taxon>
        <taxon>Alphaproteobacteria</taxon>
        <taxon>Sneathiellales</taxon>
        <taxon>Sneathiellaceae</taxon>
        <taxon>Oceanibacterium</taxon>
    </lineage>
</organism>
<dbReference type="InterPro" id="IPR042281">
    <property type="entry name" value="GpdQ_beta-strand"/>
</dbReference>
<dbReference type="InterPro" id="IPR042283">
    <property type="entry name" value="GpdQ_catalytic"/>
</dbReference>
<evidence type="ECO:0000256" key="3">
    <source>
        <dbReference type="ARBA" id="ARBA00023004"/>
    </source>
</evidence>
<dbReference type="EC" id="3.1.4.17" evidence="6"/>
<gene>
    <name evidence="6" type="primary">cpdA</name>
    <name evidence="6" type="ORF">OCH7691_01664</name>
</gene>
<evidence type="ECO:0000256" key="2">
    <source>
        <dbReference type="ARBA" id="ARBA00022801"/>
    </source>
</evidence>
<protein>
    <submittedName>
        <fullName evidence="6">3',5'-cyclic adenosine monophosphate phosphodiesterase CpdA</fullName>
        <ecNumber evidence="6">3.1.4.17</ecNumber>
    </submittedName>
</protein>
<dbReference type="Proteomes" id="UP000193200">
    <property type="component" value="Unassembled WGS sequence"/>
</dbReference>
<keyword evidence="2 6" id="KW-0378">Hydrolase</keyword>
<sequence length="271" mass="29338">MLIAQISDLHVLEPGELQFGQFDTNAALGRAVDTIRALNPRPDIVLATGDLTDHGTISEYEMLAEILTPLTMPFYLLPGNHDLAPFIKSAFPDHDYLPDRGRLNYVIDDHPVRLVGLDTAVPGEIGGSLGEEGLAFLDGTLAAAPDRPTVVFMHHPPFLTGIAGMDRYNCADGDAMAAIVARNPQVERVLCGHCHRPIQTRWAGTLASVCPSVAPPIEFNLVPDSGVRLTFEPAAIQLHLWRPEIGVVSHMVYAEDFGEPLMVLPPSNGEA</sequence>
<dbReference type="Pfam" id="PF00149">
    <property type="entry name" value="Metallophos"/>
    <property type="match status" value="1"/>
</dbReference>
<evidence type="ECO:0000313" key="7">
    <source>
        <dbReference type="Proteomes" id="UP000193200"/>
    </source>
</evidence>
<dbReference type="SUPFAM" id="SSF56300">
    <property type="entry name" value="Metallo-dependent phosphatases"/>
    <property type="match status" value="1"/>
</dbReference>
<evidence type="ECO:0000256" key="4">
    <source>
        <dbReference type="ARBA" id="ARBA00025742"/>
    </source>
</evidence>
<dbReference type="PANTHER" id="PTHR42988">
    <property type="entry name" value="PHOSPHOHYDROLASE"/>
    <property type="match status" value="1"/>
</dbReference>
<evidence type="ECO:0000259" key="5">
    <source>
        <dbReference type="Pfam" id="PF00149"/>
    </source>
</evidence>
<dbReference type="OrthoDB" id="651281at2"/>
<dbReference type="Gene3D" id="3.30.750.180">
    <property type="entry name" value="GpdQ, beta-strand dimerisation domain"/>
    <property type="match status" value="1"/>
</dbReference>
<dbReference type="InterPro" id="IPR026575">
    <property type="entry name" value="GpdQ/CpdA-like"/>
</dbReference>
<keyword evidence="7" id="KW-1185">Reference proteome</keyword>
<dbReference type="InterPro" id="IPR004843">
    <property type="entry name" value="Calcineurin-like_PHP"/>
</dbReference>
<comment type="similarity">
    <text evidence="4">Belongs to the cyclic nucleotide phosphodiesterase class-III family.</text>
</comment>
<dbReference type="CDD" id="cd07402">
    <property type="entry name" value="MPP_GpdQ"/>
    <property type="match status" value="1"/>
</dbReference>
<dbReference type="EMBL" id="FWFR01000001">
    <property type="protein sequence ID" value="SLN39825.1"/>
    <property type="molecule type" value="Genomic_DNA"/>
</dbReference>
<keyword evidence="1" id="KW-0479">Metal-binding</keyword>
<dbReference type="AlphaFoldDB" id="A0A1Y5SGV5"/>
<feature type="domain" description="Calcineurin-like phosphoesterase" evidence="5">
    <location>
        <begin position="1"/>
        <end position="197"/>
    </location>
</feature>
<dbReference type="GO" id="GO:0004114">
    <property type="term" value="F:3',5'-cyclic-nucleotide phosphodiesterase activity"/>
    <property type="evidence" value="ECO:0007669"/>
    <property type="project" value="UniProtKB-EC"/>
</dbReference>
<name>A0A1Y5SGV5_9PROT</name>